<feature type="domain" description="Sushi" evidence="11">
    <location>
        <begin position="3"/>
        <end position="56"/>
    </location>
</feature>
<dbReference type="Proteomes" id="UP000288216">
    <property type="component" value="Unassembled WGS sequence"/>
</dbReference>
<comment type="caution">
    <text evidence="10">Lacks conserved residue(s) required for the propagation of feature annotation.</text>
</comment>
<dbReference type="OMA" id="NSCMPFI"/>
<comment type="cofactor">
    <cofactor evidence="1">
        <name>heme b</name>
        <dbReference type="ChEBI" id="CHEBI:60344"/>
    </cofactor>
</comment>
<dbReference type="STRING" id="75743.A0A401NXA1"/>
<dbReference type="CDD" id="cd00033">
    <property type="entry name" value="CCP"/>
    <property type="match status" value="3"/>
</dbReference>
<dbReference type="GO" id="GO:0005615">
    <property type="term" value="C:extracellular space"/>
    <property type="evidence" value="ECO:0007669"/>
    <property type="project" value="TreeGrafter"/>
</dbReference>
<keyword evidence="4" id="KW-0732">Signal</keyword>
<dbReference type="Pfam" id="PF00084">
    <property type="entry name" value="Sushi"/>
    <property type="match status" value="3"/>
</dbReference>
<evidence type="ECO:0000256" key="6">
    <source>
        <dbReference type="ARBA" id="ARBA00023004"/>
    </source>
</evidence>
<keyword evidence="10" id="KW-0768">Sushi</keyword>
<dbReference type="InterPro" id="IPR037120">
    <property type="entry name" value="Haem_peroxidase_sf_animal"/>
</dbReference>
<comment type="similarity">
    <text evidence="8">Belongs to the peroxidase family. XPO subfamily.</text>
</comment>
<dbReference type="Pfam" id="PF03098">
    <property type="entry name" value="An_peroxidase"/>
    <property type="match status" value="1"/>
</dbReference>
<keyword evidence="3 9" id="KW-0479">Metal-binding</keyword>
<organism evidence="12 13">
    <name type="scientific">Scyliorhinus torazame</name>
    <name type="common">Cloudy catshark</name>
    <name type="synonym">Catulus torazame</name>
    <dbReference type="NCBI Taxonomy" id="75743"/>
    <lineage>
        <taxon>Eukaryota</taxon>
        <taxon>Metazoa</taxon>
        <taxon>Chordata</taxon>
        <taxon>Craniata</taxon>
        <taxon>Vertebrata</taxon>
        <taxon>Chondrichthyes</taxon>
        <taxon>Elasmobranchii</taxon>
        <taxon>Galeomorphii</taxon>
        <taxon>Galeoidea</taxon>
        <taxon>Carcharhiniformes</taxon>
        <taxon>Scyliorhinidae</taxon>
        <taxon>Scyliorhinus</taxon>
    </lineage>
</organism>
<feature type="disulfide bond" evidence="10">
    <location>
        <begin position="891"/>
        <end position="918"/>
    </location>
</feature>
<dbReference type="PROSITE" id="PS50292">
    <property type="entry name" value="PEROXIDASE_3"/>
    <property type="match status" value="1"/>
</dbReference>
<evidence type="ECO:0000256" key="10">
    <source>
        <dbReference type="PROSITE-ProRule" id="PRU00302"/>
    </source>
</evidence>
<dbReference type="PROSITE" id="PS50923">
    <property type="entry name" value="SUSHI"/>
    <property type="match status" value="3"/>
</dbReference>
<evidence type="ECO:0000256" key="2">
    <source>
        <dbReference type="ARBA" id="ARBA00022617"/>
    </source>
</evidence>
<dbReference type="Gene3D" id="1.10.640.10">
    <property type="entry name" value="Haem peroxidase domain superfamily, animal type"/>
    <property type="match status" value="1"/>
</dbReference>
<keyword evidence="6 9" id="KW-0408">Iron</keyword>
<evidence type="ECO:0000313" key="12">
    <source>
        <dbReference type="EMBL" id="GCB65490.1"/>
    </source>
</evidence>
<keyword evidence="5" id="KW-0560">Oxidoreductase</keyword>
<dbReference type="InterPro" id="IPR000436">
    <property type="entry name" value="Sushi_SCR_CCP_dom"/>
</dbReference>
<feature type="domain" description="Sushi" evidence="11">
    <location>
        <begin position="867"/>
        <end position="920"/>
    </location>
</feature>
<comment type="caution">
    <text evidence="12">The sequence shown here is derived from an EMBL/GenBank/DDBJ whole genome shotgun (WGS) entry which is preliminary data.</text>
</comment>
<dbReference type="GO" id="GO:0020037">
    <property type="term" value="F:heme binding"/>
    <property type="evidence" value="ECO:0007669"/>
    <property type="project" value="InterPro"/>
</dbReference>
<dbReference type="OrthoDB" id="823504at2759"/>
<accession>A0A401NXA1</accession>
<protein>
    <recommendedName>
        <fullName evidence="11">Sushi domain-containing protein</fullName>
    </recommendedName>
</protein>
<evidence type="ECO:0000256" key="5">
    <source>
        <dbReference type="ARBA" id="ARBA00023002"/>
    </source>
</evidence>
<dbReference type="GO" id="GO:0004601">
    <property type="term" value="F:peroxidase activity"/>
    <property type="evidence" value="ECO:0007669"/>
    <property type="project" value="InterPro"/>
</dbReference>
<keyword evidence="7 10" id="KW-1015">Disulfide bond</keyword>
<feature type="disulfide bond" evidence="10">
    <location>
        <begin position="27"/>
        <end position="54"/>
    </location>
</feature>
<dbReference type="SUPFAM" id="SSF48113">
    <property type="entry name" value="Heme-dependent peroxidases"/>
    <property type="match status" value="1"/>
</dbReference>
<proteinExistence type="inferred from homology"/>
<dbReference type="EMBL" id="BFAA01002852">
    <property type="protein sequence ID" value="GCB65490.1"/>
    <property type="molecule type" value="Genomic_DNA"/>
</dbReference>
<reference evidence="12 13" key="1">
    <citation type="journal article" date="2018" name="Nat. Ecol. Evol.">
        <title>Shark genomes provide insights into elasmobranch evolution and the origin of vertebrates.</title>
        <authorList>
            <person name="Hara Y"/>
            <person name="Yamaguchi K"/>
            <person name="Onimaru K"/>
            <person name="Kadota M"/>
            <person name="Koyanagi M"/>
            <person name="Keeley SD"/>
            <person name="Tatsumi K"/>
            <person name="Tanaka K"/>
            <person name="Motone F"/>
            <person name="Kageyama Y"/>
            <person name="Nozu R"/>
            <person name="Adachi N"/>
            <person name="Nishimura O"/>
            <person name="Nakagawa R"/>
            <person name="Tanegashima C"/>
            <person name="Kiyatake I"/>
            <person name="Matsumoto R"/>
            <person name="Murakumo K"/>
            <person name="Nishida K"/>
            <person name="Terakita A"/>
            <person name="Kuratani S"/>
            <person name="Sato K"/>
            <person name="Hyodo S Kuraku.S."/>
        </authorList>
    </citation>
    <scope>NUCLEOTIDE SEQUENCE [LARGE SCALE GENOMIC DNA]</scope>
</reference>
<name>A0A401NXA1_SCYTO</name>
<keyword evidence="13" id="KW-1185">Reference proteome</keyword>
<dbReference type="PANTHER" id="PTHR11475">
    <property type="entry name" value="OXIDASE/PEROXIDASE"/>
    <property type="match status" value="1"/>
</dbReference>
<dbReference type="PANTHER" id="PTHR11475:SF63">
    <property type="entry name" value="EOSINOPHIL PEROXIDASE"/>
    <property type="match status" value="1"/>
</dbReference>
<dbReference type="GO" id="GO:0006979">
    <property type="term" value="P:response to oxidative stress"/>
    <property type="evidence" value="ECO:0007669"/>
    <property type="project" value="InterPro"/>
</dbReference>
<evidence type="ECO:0000256" key="4">
    <source>
        <dbReference type="ARBA" id="ARBA00022729"/>
    </source>
</evidence>
<evidence type="ECO:0000256" key="7">
    <source>
        <dbReference type="ARBA" id="ARBA00023157"/>
    </source>
</evidence>
<evidence type="ECO:0000256" key="8">
    <source>
        <dbReference type="ARBA" id="ARBA00061342"/>
    </source>
</evidence>
<feature type="disulfide bond" evidence="10">
    <location>
        <begin position="81"/>
        <end position="108"/>
    </location>
</feature>
<dbReference type="InterPro" id="IPR010255">
    <property type="entry name" value="Haem_peroxidase_sf"/>
</dbReference>
<evidence type="ECO:0000256" key="1">
    <source>
        <dbReference type="ARBA" id="ARBA00001970"/>
    </source>
</evidence>
<dbReference type="PRINTS" id="PR00457">
    <property type="entry name" value="ANPEROXIDASE"/>
</dbReference>
<dbReference type="GO" id="GO:0046872">
    <property type="term" value="F:metal ion binding"/>
    <property type="evidence" value="ECO:0007669"/>
    <property type="project" value="UniProtKB-KW"/>
</dbReference>
<dbReference type="Gene3D" id="2.10.70.10">
    <property type="entry name" value="Complement Module, domain 1"/>
    <property type="match status" value="3"/>
</dbReference>
<gene>
    <name evidence="12" type="ORF">scyTo_0007729</name>
</gene>
<feature type="binding site" description="axial binding residue" evidence="9">
    <location>
        <position position="622"/>
    </location>
    <ligand>
        <name>heme b</name>
        <dbReference type="ChEBI" id="CHEBI:60344"/>
    </ligand>
    <ligandPart>
        <name>Fe</name>
        <dbReference type="ChEBI" id="CHEBI:18248"/>
    </ligandPart>
</feature>
<evidence type="ECO:0000256" key="3">
    <source>
        <dbReference type="ARBA" id="ARBA00022723"/>
    </source>
</evidence>
<evidence type="ECO:0000259" key="11">
    <source>
        <dbReference type="PROSITE" id="PS50923"/>
    </source>
</evidence>
<evidence type="ECO:0000256" key="9">
    <source>
        <dbReference type="PIRSR" id="PIRSR619791-2"/>
    </source>
</evidence>
<dbReference type="SUPFAM" id="SSF57535">
    <property type="entry name" value="Complement control module/SCR domain"/>
    <property type="match status" value="3"/>
</dbReference>
<evidence type="ECO:0000313" key="13">
    <source>
        <dbReference type="Proteomes" id="UP000288216"/>
    </source>
</evidence>
<keyword evidence="2 9" id="KW-0349">Heme</keyword>
<dbReference type="InterPro" id="IPR035976">
    <property type="entry name" value="Sushi/SCR/CCP_sf"/>
</dbReference>
<dbReference type="InterPro" id="IPR019791">
    <property type="entry name" value="Haem_peroxidase_animal"/>
</dbReference>
<dbReference type="AlphaFoldDB" id="A0A401NXA1"/>
<dbReference type="FunFam" id="1.10.640.10:FF:000001">
    <property type="entry name" value="Peroxidasin homolog"/>
    <property type="match status" value="1"/>
</dbReference>
<feature type="domain" description="Sushi" evidence="11">
    <location>
        <begin position="57"/>
        <end position="110"/>
    </location>
</feature>
<dbReference type="SMART" id="SM00032">
    <property type="entry name" value="CCP"/>
    <property type="match status" value="3"/>
</dbReference>
<sequence>MVSGCGKPPVVPGGEAHATGNTVTYTCNPGYRMIGSATLHCRKGNRWDCDPPKCQRFTCPTPMNIKHGHFNRVGNCVTYFCERGYYLLGKEMLTCLNTGKWDGFTPRCIERTRGFQGKCQSGCSSQVLRLIMTPLWFLGVLLAGNFLSQSDEVATGDDQPLGSSFVQRAVREAMELVDKAYKATRDQQKEKISKRSLKAMDLMRFFKQPLAETRTAVRSAEYMETALNLIQQNVRKVHKRSLNASDLLSPIDLDTIAHVTGCRAIRQPPICKDDCWSNRYRTFTAVCNNRRNPRLGSSNTALTRWLPARYEDGISLPLGWTPGRRVSRFVLPLVRDVSNKILNVSNEDVVSDSVLSHLFMQWGQWIDHDMSLSPMSGSLQTFNDGIDCESTCVQKSPCFPIRIPPRDPRIMGHNRCFAFFRSAPACGSGELGSLFGDFNTRQQINALTSFIDVNEVYGSTDCLANKLRNLTNELGQMAVNEEFSDNGREYLPFNTISSNLCGRMGEACVTGQNSTPCFIAGDVRVNEQLGVLGFHTIFLREHNRVARELKRLNPHWSGDTIYLESRKILGSFQQIINYRDFVPLVIGVEAMQKYLPAYEGYNESVDPSIANVFSTAAFRFGHLTIQPKLFRLDENYREHPQFKNIDLHQTFFSPWRLIREGGADPLMRGLVGRPAKLQVQDKMLPDELRERLFELTARLAMDLGSLNLQRSRDHGIPGYNAWRDFCGLSQPRNMVAFSRVLRNVQLARNLLSLYGTPDNIDVWLGGISEPFVEGGKVGPLFACIIGQQFKKLRDGDRFWWENKGIFTVGQRHALAHISMSRIICDNTGIQFLPRDAFKFQEFPNGYVNCSQIPKVDLSAWKEDVQVTPCGPVPVVDHAHFSLCKSFVRYTCEPGLKLVGGDTIKCLSNGQWDSAPPGCAGAVTTICSSKWEQLANGKLMKVFSNACDHSKKLIPSQH</sequence>